<name>A0ABY8AWD1_9BACL</name>
<dbReference type="RefSeq" id="WP_078146846.1">
    <property type="nucleotide sequence ID" value="NZ_CAXPIM010000190.1"/>
</dbReference>
<evidence type="ECO:0000259" key="1">
    <source>
        <dbReference type="PROSITE" id="PS51186"/>
    </source>
</evidence>
<organism evidence="2 3">
    <name type="scientific">Exiguobacterium profundum</name>
    <dbReference type="NCBI Taxonomy" id="307643"/>
    <lineage>
        <taxon>Bacteria</taxon>
        <taxon>Bacillati</taxon>
        <taxon>Bacillota</taxon>
        <taxon>Bacilli</taxon>
        <taxon>Bacillales</taxon>
        <taxon>Bacillales Family XII. Incertae Sedis</taxon>
        <taxon>Exiguobacterium</taxon>
    </lineage>
</organism>
<dbReference type="Gene3D" id="3.40.630.30">
    <property type="match status" value="1"/>
</dbReference>
<dbReference type="PANTHER" id="PTHR43792">
    <property type="entry name" value="GNAT FAMILY, PUTATIVE (AFU_ORTHOLOGUE AFUA_3G00765)-RELATED-RELATED"/>
    <property type="match status" value="1"/>
</dbReference>
<dbReference type="Pfam" id="PF13302">
    <property type="entry name" value="Acetyltransf_3"/>
    <property type="match status" value="1"/>
</dbReference>
<dbReference type="InterPro" id="IPR051531">
    <property type="entry name" value="N-acetyltransferase"/>
</dbReference>
<keyword evidence="3" id="KW-1185">Reference proteome</keyword>
<evidence type="ECO:0000313" key="3">
    <source>
        <dbReference type="Proteomes" id="UP001219957"/>
    </source>
</evidence>
<dbReference type="InterPro" id="IPR016181">
    <property type="entry name" value="Acyl_CoA_acyltransferase"/>
</dbReference>
<gene>
    <name evidence="2" type="ORF">OE059_07970</name>
</gene>
<dbReference type="EMBL" id="CP109617">
    <property type="protein sequence ID" value="WED53990.1"/>
    <property type="molecule type" value="Genomic_DNA"/>
</dbReference>
<dbReference type="SUPFAM" id="SSF55729">
    <property type="entry name" value="Acyl-CoA N-acyltransferases (Nat)"/>
    <property type="match status" value="1"/>
</dbReference>
<proteinExistence type="predicted"/>
<accession>A0ABY8AWD1</accession>
<dbReference type="Proteomes" id="UP001219957">
    <property type="component" value="Chromosome"/>
</dbReference>
<evidence type="ECO:0000313" key="2">
    <source>
        <dbReference type="EMBL" id="WED53990.1"/>
    </source>
</evidence>
<feature type="domain" description="N-acetyltransferase" evidence="1">
    <location>
        <begin position="8"/>
        <end position="172"/>
    </location>
</feature>
<reference evidence="2 3" key="1">
    <citation type="submission" date="2022-10" db="EMBL/GenBank/DDBJ databases">
        <title>Complete genome sequence of Exiguobacterium profundum TSS-3 isolated from an extremely saline-alkaline spring located in Ixtapa, Chiapas-Mexico.</title>
        <authorList>
            <person name="Rincon-Rosales R."/>
            <person name="Rogel M.A."/>
            <person name="Rincon-Molina C.I."/>
            <person name="Guerrero G."/>
            <person name="Manzano-Gomez L.A."/>
            <person name="Lopez-Lopez A."/>
            <person name="Rincon Molina F.A."/>
            <person name="Martinez-Romero E."/>
        </authorList>
    </citation>
    <scope>NUCLEOTIDE SEQUENCE [LARGE SCALE GENOMIC DNA]</scope>
    <source>
        <strain evidence="2 3">TSS-3</strain>
    </source>
</reference>
<dbReference type="PROSITE" id="PS51186">
    <property type="entry name" value="GNAT"/>
    <property type="match status" value="1"/>
</dbReference>
<protein>
    <submittedName>
        <fullName evidence="2">GNAT family N-acetyltransferase</fullName>
    </submittedName>
</protein>
<dbReference type="PANTHER" id="PTHR43792:SF1">
    <property type="entry name" value="N-ACETYLTRANSFERASE DOMAIN-CONTAINING PROTEIN"/>
    <property type="match status" value="1"/>
</dbReference>
<sequence>MKFTTERLIIRPFMEKDLHATFEMYTKPEVCRYLLHEPWTSENRKKEFDKKLTNSILTETSTLNLAVVHQDEVIGDLTVWYTGMKDTVEIGYCFSDSHSGKGYATEAVSGLLGELFTKLNLHRVQANLDARNVASQKLCERVGMRKEAHFLRDYWNKNEWTDSMVYAILHEEFVRQ</sequence>
<dbReference type="InterPro" id="IPR000182">
    <property type="entry name" value="GNAT_dom"/>
</dbReference>